<comment type="catalytic activity">
    <reaction evidence="31">
        <text>(5S,12S)-dihydroxy-(6E,10E,12E,14Z)-eicosatetraenoate + NADP(+) = 12-oxo-(5S)-hydroxy-(6E,8E,10E,14Z)-eicosatetraenoate + NADPH + H(+)</text>
        <dbReference type="Rhea" id="RHEA:51212"/>
        <dbReference type="ChEBI" id="CHEBI:15378"/>
        <dbReference type="ChEBI" id="CHEBI:57783"/>
        <dbReference type="ChEBI" id="CHEBI:58349"/>
        <dbReference type="ChEBI" id="CHEBI:133974"/>
        <dbReference type="ChEBI" id="CHEBI:133975"/>
    </reaction>
    <physiologicalReaction direction="left-to-right" evidence="31">
        <dbReference type="Rhea" id="RHEA:51213"/>
    </physiologicalReaction>
</comment>
<evidence type="ECO:0000256" key="14">
    <source>
        <dbReference type="ARBA" id="ARBA00023098"/>
    </source>
</evidence>
<dbReference type="InterPro" id="IPR036291">
    <property type="entry name" value="NAD(P)-bd_dom_sf"/>
</dbReference>
<dbReference type="CDD" id="cd08294">
    <property type="entry name" value="leukotriene_B4_DH_like"/>
    <property type="match status" value="1"/>
</dbReference>
<comment type="catalytic activity">
    <reaction evidence="24">
        <text>13,14-dihydro-15-oxo-prostaglandin F1alpha + NADP(+) = 15-oxoprostaglandin F1alpha + NADPH + H(+)</text>
        <dbReference type="Rhea" id="RHEA:50592"/>
        <dbReference type="ChEBI" id="CHEBI:15378"/>
        <dbReference type="ChEBI" id="CHEBI:57783"/>
        <dbReference type="ChEBI" id="CHEBI:58349"/>
        <dbReference type="ChEBI" id="CHEBI:79072"/>
        <dbReference type="ChEBI" id="CHEBI:133411"/>
    </reaction>
    <physiologicalReaction direction="right-to-left" evidence="24">
        <dbReference type="Rhea" id="RHEA:50594"/>
    </physiologicalReaction>
</comment>
<evidence type="ECO:0000256" key="1">
    <source>
        <dbReference type="ARBA" id="ARBA00004496"/>
    </source>
</evidence>
<keyword evidence="7" id="KW-0963">Cytoplasm</keyword>
<sequence>MVSGKKFIYAKAFSGFPTLDNFRLEEFELPDSVKDGEVLCQAEYLSVDPYMRPYMSRYPEGVLMIGQQVARVLKSANPKYPEGSLVCGKFGWATHTLVKPEDGDWDTIFPLPELKGQPSSYGLGVLGMPGNTAYFGLLELGNRGSDGAAGAVGSVVGQIAKIKGCKVIGFAGTQEKCDYLVKELGFDFAFNYKTDDIKESLKKAAPKGVDCYFDNVGGEISSTIIGHMNLYGRIAVCGSISAYNSKNMAKEMAPIIQPHMIFQQLKMEGFVVTRWADRWFEGIKQNLQWIEEGKIKYTETVTDGFENMPQAFFDMLNGKNTGKAIVKV</sequence>
<keyword evidence="15" id="KW-0379">Hydroxylation</keyword>
<dbReference type="SUPFAM" id="SSF50129">
    <property type="entry name" value="GroES-like"/>
    <property type="match status" value="2"/>
</dbReference>
<dbReference type="AlphaFoldDB" id="T1GB85"/>
<organism evidence="36 37">
    <name type="scientific">Megaselia scalaris</name>
    <name type="common">Humpbacked fly</name>
    <name type="synonym">Phora scalaris</name>
    <dbReference type="NCBI Taxonomy" id="36166"/>
    <lineage>
        <taxon>Eukaryota</taxon>
        <taxon>Metazoa</taxon>
        <taxon>Ecdysozoa</taxon>
        <taxon>Arthropoda</taxon>
        <taxon>Hexapoda</taxon>
        <taxon>Insecta</taxon>
        <taxon>Pterygota</taxon>
        <taxon>Neoptera</taxon>
        <taxon>Endopterygota</taxon>
        <taxon>Diptera</taxon>
        <taxon>Brachycera</taxon>
        <taxon>Muscomorpha</taxon>
        <taxon>Platypezoidea</taxon>
        <taxon>Phoridae</taxon>
        <taxon>Megaseliini</taxon>
        <taxon>Megaselia</taxon>
    </lineage>
</organism>
<evidence type="ECO:0000256" key="2">
    <source>
        <dbReference type="ARBA" id="ARBA00010460"/>
    </source>
</evidence>
<evidence type="ECO:0000256" key="24">
    <source>
        <dbReference type="ARBA" id="ARBA00047878"/>
    </source>
</evidence>
<dbReference type="Pfam" id="PF00107">
    <property type="entry name" value="ADH_zinc_N"/>
    <property type="match status" value="1"/>
</dbReference>
<dbReference type="OMA" id="WMSDIPQ"/>
<evidence type="ECO:0000256" key="18">
    <source>
        <dbReference type="ARBA" id="ARBA00032297"/>
    </source>
</evidence>
<evidence type="ECO:0000256" key="12">
    <source>
        <dbReference type="ARBA" id="ARBA00022990"/>
    </source>
</evidence>
<evidence type="ECO:0000256" key="33">
    <source>
        <dbReference type="ARBA" id="ARBA00049179"/>
    </source>
</evidence>
<evidence type="ECO:0000256" key="31">
    <source>
        <dbReference type="ARBA" id="ARBA00049068"/>
    </source>
</evidence>
<proteinExistence type="inferred from homology"/>
<comment type="catalytic activity">
    <reaction evidence="34">
        <text>hexanal + NADP(+) = (E)-hex-2-enal + NADPH + H(+)</text>
        <dbReference type="Rhea" id="RHEA:50776"/>
        <dbReference type="ChEBI" id="CHEBI:15378"/>
        <dbReference type="ChEBI" id="CHEBI:28913"/>
        <dbReference type="ChEBI" id="CHEBI:57783"/>
        <dbReference type="ChEBI" id="CHEBI:58349"/>
        <dbReference type="ChEBI" id="CHEBI:88528"/>
    </reaction>
    <physiologicalReaction direction="right-to-left" evidence="34">
        <dbReference type="Rhea" id="RHEA:50778"/>
    </physiologicalReaction>
</comment>
<comment type="catalytic activity">
    <reaction evidence="20">
        <text>octanal + NADP(+) = (2E)-octenal + NADPH + H(+)</text>
        <dbReference type="Rhea" id="RHEA:50780"/>
        <dbReference type="ChEBI" id="CHEBI:15378"/>
        <dbReference type="ChEBI" id="CHEBI:17935"/>
        <dbReference type="ChEBI" id="CHEBI:57783"/>
        <dbReference type="ChEBI" id="CHEBI:58349"/>
        <dbReference type="ChEBI" id="CHEBI:61748"/>
    </reaction>
    <physiologicalReaction direction="right-to-left" evidence="20">
        <dbReference type="Rhea" id="RHEA:50782"/>
    </physiologicalReaction>
</comment>
<dbReference type="Gene3D" id="3.40.50.720">
    <property type="entry name" value="NAD(P)-binding Rossmann-like Domain"/>
    <property type="match status" value="1"/>
</dbReference>
<evidence type="ECO:0000256" key="19">
    <source>
        <dbReference type="ARBA" id="ARBA00033119"/>
    </source>
</evidence>
<comment type="catalytic activity">
    <reaction evidence="22">
        <text>pentan-2-one + NADP(+) = (E)-pent-3-en-2-one + NADPH + H(+)</text>
        <dbReference type="Rhea" id="RHEA:50788"/>
        <dbReference type="ChEBI" id="CHEBI:15378"/>
        <dbReference type="ChEBI" id="CHEBI:16472"/>
        <dbReference type="ChEBI" id="CHEBI:57783"/>
        <dbReference type="ChEBI" id="CHEBI:58349"/>
        <dbReference type="ChEBI" id="CHEBI:145276"/>
    </reaction>
    <physiologicalReaction direction="right-to-left" evidence="22">
        <dbReference type="Rhea" id="RHEA:50790"/>
    </physiologicalReaction>
</comment>
<evidence type="ECO:0000313" key="36">
    <source>
        <dbReference type="EnsemblMetazoa" id="MESCA000507-PA"/>
    </source>
</evidence>
<comment type="catalytic activity">
    <reaction evidence="33">
        <text>an n-alkanal + NADP(+) = an alk-2-enal + NADPH + H(+)</text>
        <dbReference type="Rhea" id="RHEA:13737"/>
        <dbReference type="ChEBI" id="CHEBI:12834"/>
        <dbReference type="ChEBI" id="CHEBI:13757"/>
        <dbReference type="ChEBI" id="CHEBI:15378"/>
        <dbReference type="ChEBI" id="CHEBI:57783"/>
        <dbReference type="ChEBI" id="CHEBI:58349"/>
        <dbReference type="EC" id="1.3.1.74"/>
    </reaction>
    <physiologicalReaction direction="right-to-left" evidence="33">
        <dbReference type="Rhea" id="RHEA:13739"/>
    </physiologicalReaction>
</comment>
<dbReference type="Proteomes" id="UP000015102">
    <property type="component" value="Unassembled WGS sequence"/>
</dbReference>
<dbReference type="GO" id="GO:0032440">
    <property type="term" value="F:2-alkenal reductase [NAD(P)H] activity"/>
    <property type="evidence" value="ECO:0007669"/>
    <property type="project" value="UniProtKB-EC"/>
</dbReference>
<dbReference type="HOGENOM" id="CLU_026673_29_3_1"/>
<comment type="catalytic activity">
    <reaction evidence="25">
        <text>dodecanal + NADP(+) = (2E)-dodecenal + NADPH + H(+)</text>
        <dbReference type="Rhea" id="RHEA:50784"/>
        <dbReference type="ChEBI" id="CHEBI:15378"/>
        <dbReference type="ChEBI" id="CHEBI:27836"/>
        <dbReference type="ChEBI" id="CHEBI:57783"/>
        <dbReference type="ChEBI" id="CHEBI:58349"/>
        <dbReference type="ChEBI" id="CHEBI:133741"/>
    </reaction>
    <physiologicalReaction direction="right-to-left" evidence="25">
        <dbReference type="Rhea" id="RHEA:50786"/>
    </physiologicalReaction>
</comment>
<dbReference type="InterPro" id="IPR014190">
    <property type="entry name" value="PTGR1"/>
</dbReference>
<dbReference type="InterPro" id="IPR013149">
    <property type="entry name" value="ADH-like_C"/>
</dbReference>
<evidence type="ECO:0000256" key="6">
    <source>
        <dbReference type="ARBA" id="ARBA00020651"/>
    </source>
</evidence>
<keyword evidence="13" id="KW-0560">Oxidoreductase</keyword>
<comment type="catalytic activity">
    <reaction evidence="29">
        <text>20-hydroxy-leukotriene B4 + NADP(+) = 12-oxo-20-hydroxy-leukotriene B4 + NADPH + H(+)</text>
        <dbReference type="Rhea" id="RHEA:51208"/>
        <dbReference type="ChEBI" id="CHEBI:15378"/>
        <dbReference type="ChEBI" id="CHEBI:57460"/>
        <dbReference type="ChEBI" id="CHEBI:57783"/>
        <dbReference type="ChEBI" id="CHEBI:58349"/>
        <dbReference type="ChEBI" id="CHEBI:133346"/>
    </reaction>
    <physiologicalReaction direction="left-to-right" evidence="29">
        <dbReference type="Rhea" id="RHEA:51209"/>
    </physiologicalReaction>
</comment>
<dbReference type="Gene3D" id="3.90.180.10">
    <property type="entry name" value="Medium-chain alcohol dehydrogenases, catalytic domain"/>
    <property type="match status" value="1"/>
</dbReference>
<dbReference type="GO" id="GO:0047522">
    <property type="term" value="F:15-oxoprostaglandin 13-reductase [NAD(P)+] activity"/>
    <property type="evidence" value="ECO:0007669"/>
    <property type="project" value="UniProtKB-EC"/>
</dbReference>
<comment type="catalytic activity">
    <reaction evidence="30">
        <text>6-trans-leukotriene B4 + NADP(+) = 12-oxo-(5S)-hydroxy-(6E,8E,10E,14Z)-eicosatetraenoate + NADPH + H(+)</text>
        <dbReference type="Rhea" id="RHEA:51204"/>
        <dbReference type="ChEBI" id="CHEBI:15378"/>
        <dbReference type="ChEBI" id="CHEBI:57783"/>
        <dbReference type="ChEBI" id="CHEBI:58349"/>
        <dbReference type="ChEBI" id="CHEBI:90723"/>
        <dbReference type="ChEBI" id="CHEBI:133974"/>
    </reaction>
    <physiologicalReaction direction="left-to-right" evidence="30">
        <dbReference type="Rhea" id="RHEA:51205"/>
    </physiologicalReaction>
</comment>
<dbReference type="EMBL" id="CAQQ02048198">
    <property type="status" value="NOT_ANNOTATED_CDS"/>
    <property type="molecule type" value="Genomic_DNA"/>
</dbReference>
<comment type="catalytic activity">
    <reaction evidence="27">
        <text>13,14-dihydro-15-oxo-PGF2alpha + NADP(+) = 15-oxoprostaglandin F2alpha + NADPH + H(+)</text>
        <dbReference type="Rhea" id="RHEA:50588"/>
        <dbReference type="ChEBI" id="CHEBI:15378"/>
        <dbReference type="ChEBI" id="CHEBI:57783"/>
        <dbReference type="ChEBI" id="CHEBI:58349"/>
        <dbReference type="ChEBI" id="CHEBI:133374"/>
        <dbReference type="ChEBI" id="CHEBI:133409"/>
    </reaction>
    <physiologicalReaction direction="right-to-left" evidence="27">
        <dbReference type="Rhea" id="RHEA:50590"/>
    </physiologicalReaction>
</comment>
<evidence type="ECO:0000256" key="22">
    <source>
        <dbReference type="ARBA" id="ARBA00047742"/>
    </source>
</evidence>
<evidence type="ECO:0000256" key="3">
    <source>
        <dbReference type="ARBA" id="ARBA00011852"/>
    </source>
</evidence>
<evidence type="ECO:0000256" key="4">
    <source>
        <dbReference type="ARBA" id="ARBA00011981"/>
    </source>
</evidence>
<dbReference type="PANTHER" id="PTHR43205:SF7">
    <property type="entry name" value="PROSTAGLANDIN REDUCTASE 1"/>
    <property type="match status" value="1"/>
</dbReference>
<dbReference type="GO" id="GO:0006693">
    <property type="term" value="P:prostaglandin metabolic process"/>
    <property type="evidence" value="ECO:0007669"/>
    <property type="project" value="UniProtKB-KW"/>
</dbReference>
<evidence type="ECO:0000256" key="21">
    <source>
        <dbReference type="ARBA" id="ARBA00047617"/>
    </source>
</evidence>
<keyword evidence="37" id="KW-1185">Reference proteome</keyword>
<keyword evidence="11" id="KW-0521">NADP</keyword>
<comment type="similarity">
    <text evidence="2">Belongs to the NADP-dependent oxidoreductase L4BD family.</text>
</comment>
<keyword evidence="8" id="KW-0644">Prostaglandin metabolism</keyword>
<name>T1GB85_MEGSC</name>
<evidence type="ECO:0000259" key="35">
    <source>
        <dbReference type="SMART" id="SM00829"/>
    </source>
</evidence>
<evidence type="ECO:0000256" key="26">
    <source>
        <dbReference type="ARBA" id="ARBA00048066"/>
    </source>
</evidence>
<keyword evidence="12" id="KW-0007">Acetylation</keyword>
<keyword evidence="10" id="KW-0276">Fatty acid metabolism</keyword>
<dbReference type="EC" id="1.3.1.74" evidence="5"/>
<evidence type="ECO:0000256" key="25">
    <source>
        <dbReference type="ARBA" id="ARBA00047903"/>
    </source>
</evidence>
<dbReference type="EC" id="1.3.1.48" evidence="4"/>
<keyword evidence="9" id="KW-0597">Phosphoprotein</keyword>
<evidence type="ECO:0000256" key="27">
    <source>
        <dbReference type="ARBA" id="ARBA00048290"/>
    </source>
</evidence>
<evidence type="ECO:0000256" key="15">
    <source>
        <dbReference type="ARBA" id="ARBA00023278"/>
    </source>
</evidence>
<evidence type="ECO:0000256" key="9">
    <source>
        <dbReference type="ARBA" id="ARBA00022553"/>
    </source>
</evidence>
<dbReference type="InterPro" id="IPR041694">
    <property type="entry name" value="ADH_N_2"/>
</dbReference>
<comment type="catalytic activity">
    <reaction evidence="28">
        <text>4-hydroxynonanal + NADP(+) = (E)-4-hydroxynon-2-enal + NADPH + H(+)</text>
        <dbReference type="Rhea" id="RHEA:64736"/>
        <dbReference type="ChEBI" id="CHEBI:15378"/>
        <dbReference type="ChEBI" id="CHEBI:57783"/>
        <dbReference type="ChEBI" id="CHEBI:58349"/>
        <dbReference type="ChEBI" id="CHEBI:58968"/>
        <dbReference type="ChEBI" id="CHEBI:156112"/>
    </reaction>
    <physiologicalReaction direction="right-to-left" evidence="28">
        <dbReference type="Rhea" id="RHEA:64738"/>
    </physiologicalReaction>
</comment>
<dbReference type="InterPro" id="IPR045010">
    <property type="entry name" value="MDR_fam"/>
</dbReference>
<evidence type="ECO:0000256" key="10">
    <source>
        <dbReference type="ARBA" id="ARBA00022832"/>
    </source>
</evidence>
<feature type="domain" description="Enoyl reductase (ER)" evidence="35">
    <location>
        <begin position="17"/>
        <end position="326"/>
    </location>
</feature>
<evidence type="ECO:0000256" key="32">
    <source>
        <dbReference type="ARBA" id="ARBA00049070"/>
    </source>
</evidence>
<comment type="catalytic activity">
    <reaction evidence="23">
        <text>leukotriene B4 + NADP(+) = 12-oxo-leukotriene B4 + NADPH + H(+)</text>
        <dbReference type="Rhea" id="RHEA:50608"/>
        <dbReference type="ChEBI" id="CHEBI:15378"/>
        <dbReference type="ChEBI" id="CHEBI:57461"/>
        <dbReference type="ChEBI" id="CHEBI:57783"/>
        <dbReference type="ChEBI" id="CHEBI:58349"/>
        <dbReference type="ChEBI" id="CHEBI:133309"/>
    </reaction>
    <physiologicalReaction direction="left-to-right" evidence="23">
        <dbReference type="Rhea" id="RHEA:50609"/>
    </physiologicalReaction>
</comment>
<dbReference type="InterPro" id="IPR011032">
    <property type="entry name" value="GroES-like_sf"/>
</dbReference>
<evidence type="ECO:0000256" key="8">
    <source>
        <dbReference type="ARBA" id="ARBA00022501"/>
    </source>
</evidence>
<dbReference type="GO" id="GO:0005737">
    <property type="term" value="C:cytoplasm"/>
    <property type="evidence" value="ECO:0007669"/>
    <property type="project" value="UniProtKB-SubCell"/>
</dbReference>
<evidence type="ECO:0000256" key="23">
    <source>
        <dbReference type="ARBA" id="ARBA00047871"/>
    </source>
</evidence>
<dbReference type="InterPro" id="IPR020843">
    <property type="entry name" value="ER"/>
</dbReference>
<comment type="subcellular location">
    <subcellularLocation>
        <location evidence="1">Cytoplasm</location>
    </subcellularLocation>
</comment>
<evidence type="ECO:0000256" key="5">
    <source>
        <dbReference type="ARBA" id="ARBA00012410"/>
    </source>
</evidence>
<dbReference type="FunFam" id="3.40.50.720:FF:000121">
    <property type="entry name" value="Prostaglandin reductase 2"/>
    <property type="match status" value="1"/>
</dbReference>
<evidence type="ECO:0000256" key="17">
    <source>
        <dbReference type="ARBA" id="ARBA00032255"/>
    </source>
</evidence>
<reference evidence="37" key="1">
    <citation type="submission" date="2013-02" db="EMBL/GenBank/DDBJ databases">
        <authorList>
            <person name="Hughes D."/>
        </authorList>
    </citation>
    <scope>NUCLEOTIDE SEQUENCE</scope>
    <source>
        <strain>Durham</strain>
        <strain evidence="37">NC isolate 2 -- Noor lab</strain>
    </source>
</reference>
<evidence type="ECO:0000256" key="16">
    <source>
        <dbReference type="ARBA" id="ARBA00031851"/>
    </source>
</evidence>
<accession>T1GB85</accession>
<comment type="catalytic activity">
    <reaction evidence="32">
        <text>13,14-dihydro-15-oxo-prostaglandin E1 + NADP(+) = 15-oxoprostaglandin E1 + NADPH + H(+)</text>
        <dbReference type="Rhea" id="RHEA:50584"/>
        <dbReference type="ChEBI" id="CHEBI:15378"/>
        <dbReference type="ChEBI" id="CHEBI:57401"/>
        <dbReference type="ChEBI" id="CHEBI:57783"/>
        <dbReference type="ChEBI" id="CHEBI:58349"/>
        <dbReference type="ChEBI" id="CHEBI:133408"/>
    </reaction>
    <physiologicalReaction direction="right-to-left" evidence="32">
        <dbReference type="Rhea" id="RHEA:50586"/>
    </physiologicalReaction>
</comment>
<evidence type="ECO:0000256" key="20">
    <source>
        <dbReference type="ARBA" id="ARBA00047461"/>
    </source>
</evidence>
<dbReference type="EnsemblMetazoa" id="MESCA000507-RA">
    <property type="protein sequence ID" value="MESCA000507-PA"/>
    <property type="gene ID" value="MESCA000507"/>
</dbReference>
<comment type="subunit">
    <text evidence="3">Monomer or homodimer.</text>
</comment>
<dbReference type="SMART" id="SM00829">
    <property type="entry name" value="PKS_ER"/>
    <property type="match status" value="1"/>
</dbReference>
<comment type="catalytic activity">
    <reaction evidence="26">
        <text>nonan-2-one + NADP(+) = (3E)-nonen-2-one + NADPH + H(+)</text>
        <dbReference type="Rhea" id="RHEA:50616"/>
        <dbReference type="ChEBI" id="CHEBI:15378"/>
        <dbReference type="ChEBI" id="CHEBI:57783"/>
        <dbReference type="ChEBI" id="CHEBI:58349"/>
        <dbReference type="ChEBI" id="CHEBI:77927"/>
        <dbReference type="ChEBI" id="CHEBI:133457"/>
    </reaction>
    <physiologicalReaction direction="right-to-left" evidence="26">
        <dbReference type="Rhea" id="RHEA:50618"/>
    </physiologicalReaction>
</comment>
<protein>
    <recommendedName>
        <fullName evidence="6">Prostaglandin reductase 1</fullName>
        <ecNumber evidence="4">1.3.1.48</ecNumber>
        <ecNumber evidence="5">1.3.1.74</ecNumber>
    </recommendedName>
    <alternativeName>
        <fullName evidence="19">15-oxoprostaglandin 13-reductase</fullName>
    </alternativeName>
    <alternativeName>
        <fullName evidence="17">Dithiolethione-inducible gene 1 protein</fullName>
    </alternativeName>
    <alternativeName>
        <fullName evidence="16">Leukotriene B4 12-hydroxydehydrogenase</fullName>
    </alternativeName>
    <alternativeName>
        <fullName evidence="18">NAD(P)H-dependent alkenal/one oxidoreductase</fullName>
    </alternativeName>
</protein>
<dbReference type="STRING" id="36166.T1GB85"/>
<keyword evidence="14" id="KW-0443">Lipid metabolism</keyword>
<reference evidence="36" key="2">
    <citation type="submission" date="2015-06" db="UniProtKB">
        <authorList>
            <consortium name="EnsemblMetazoa"/>
        </authorList>
    </citation>
    <scope>IDENTIFICATION</scope>
</reference>
<evidence type="ECO:0000256" key="13">
    <source>
        <dbReference type="ARBA" id="ARBA00023002"/>
    </source>
</evidence>
<dbReference type="Pfam" id="PF16884">
    <property type="entry name" value="ADH_N_2"/>
    <property type="match status" value="1"/>
</dbReference>
<evidence type="ECO:0000256" key="7">
    <source>
        <dbReference type="ARBA" id="ARBA00022490"/>
    </source>
</evidence>
<evidence type="ECO:0000313" key="37">
    <source>
        <dbReference type="Proteomes" id="UP000015102"/>
    </source>
</evidence>
<dbReference type="PANTHER" id="PTHR43205">
    <property type="entry name" value="PROSTAGLANDIN REDUCTASE"/>
    <property type="match status" value="1"/>
</dbReference>
<dbReference type="SUPFAM" id="SSF51735">
    <property type="entry name" value="NAD(P)-binding Rossmann-fold domains"/>
    <property type="match status" value="1"/>
</dbReference>
<evidence type="ECO:0000256" key="11">
    <source>
        <dbReference type="ARBA" id="ARBA00022857"/>
    </source>
</evidence>
<comment type="catalytic activity">
    <reaction evidence="21">
        <text>decanal + NADP(+) = (2E)-decenal + NADPH + H(+)</text>
        <dbReference type="Rhea" id="RHEA:50612"/>
        <dbReference type="ChEBI" id="CHEBI:15378"/>
        <dbReference type="ChEBI" id="CHEBI:31457"/>
        <dbReference type="ChEBI" id="CHEBI:57783"/>
        <dbReference type="ChEBI" id="CHEBI:58349"/>
        <dbReference type="ChEBI" id="CHEBI:133455"/>
    </reaction>
    <physiologicalReaction direction="right-to-left" evidence="21">
        <dbReference type="Rhea" id="RHEA:50614"/>
    </physiologicalReaction>
</comment>
<evidence type="ECO:0000256" key="28">
    <source>
        <dbReference type="ARBA" id="ARBA00048387"/>
    </source>
</evidence>
<evidence type="ECO:0000256" key="30">
    <source>
        <dbReference type="ARBA" id="ARBA00048953"/>
    </source>
</evidence>
<evidence type="ECO:0000256" key="34">
    <source>
        <dbReference type="ARBA" id="ARBA00049368"/>
    </source>
</evidence>
<evidence type="ECO:0000256" key="29">
    <source>
        <dbReference type="ARBA" id="ARBA00048591"/>
    </source>
</evidence>